<evidence type="ECO:0000313" key="1">
    <source>
        <dbReference type="EMBL" id="KAK7403723.1"/>
    </source>
</evidence>
<protein>
    <submittedName>
        <fullName evidence="1">Uncharacterized protein</fullName>
    </submittedName>
</protein>
<dbReference type="Proteomes" id="UP001498476">
    <property type="component" value="Unassembled WGS sequence"/>
</dbReference>
<sequence length="160" mass="17833">MASAESSVELIRKAILENGFYFSKDTTVGERVEKMDEDATPFASAGGLQFCKVNVLDNPCIRPVLDSFFEWFGLGLYRSFGARPGDYTFRKSDPESEVDCLLVHLLRKGSMVTFWGGSHGHLLPSIKGENNLLLVPRAFLRSLRRHGVLPTKVLFEHGGL</sequence>
<name>A0ABR1GPC2_9HYPO</name>
<dbReference type="EMBL" id="JAZAVJ010000232">
    <property type="protein sequence ID" value="KAK7403723.1"/>
    <property type="molecule type" value="Genomic_DNA"/>
</dbReference>
<comment type="caution">
    <text evidence="1">The sequence shown here is derived from an EMBL/GenBank/DDBJ whole genome shotgun (WGS) entry which is preliminary data.</text>
</comment>
<accession>A0ABR1GPC2</accession>
<evidence type="ECO:0000313" key="2">
    <source>
        <dbReference type="Proteomes" id="UP001498476"/>
    </source>
</evidence>
<organism evidence="1 2">
    <name type="scientific">Neonectria punicea</name>
    <dbReference type="NCBI Taxonomy" id="979145"/>
    <lineage>
        <taxon>Eukaryota</taxon>
        <taxon>Fungi</taxon>
        <taxon>Dikarya</taxon>
        <taxon>Ascomycota</taxon>
        <taxon>Pezizomycotina</taxon>
        <taxon>Sordariomycetes</taxon>
        <taxon>Hypocreomycetidae</taxon>
        <taxon>Hypocreales</taxon>
        <taxon>Nectriaceae</taxon>
        <taxon>Neonectria</taxon>
    </lineage>
</organism>
<proteinExistence type="predicted"/>
<reference evidence="1 2" key="1">
    <citation type="journal article" date="2025" name="Microbiol. Resour. Announc.">
        <title>Draft genome sequences for Neonectria magnoliae and Neonectria punicea, canker pathogens of Liriodendron tulipifera and Acer saccharum in West Virginia.</title>
        <authorList>
            <person name="Petronek H.M."/>
            <person name="Kasson M.T."/>
            <person name="Metheny A.M."/>
            <person name="Stauder C.M."/>
            <person name="Lovett B."/>
            <person name="Lynch S.C."/>
            <person name="Garnas J.R."/>
            <person name="Kasson L.R."/>
            <person name="Stajich J.E."/>
        </authorList>
    </citation>
    <scope>NUCLEOTIDE SEQUENCE [LARGE SCALE GENOMIC DNA]</scope>
    <source>
        <strain evidence="1 2">NRRL 64653</strain>
    </source>
</reference>
<keyword evidence="2" id="KW-1185">Reference proteome</keyword>
<gene>
    <name evidence="1" type="ORF">QQX98_010495</name>
</gene>